<evidence type="ECO:0000313" key="2">
    <source>
        <dbReference type="Proteomes" id="UP000237347"/>
    </source>
</evidence>
<comment type="caution">
    <text evidence="1">The sequence shown here is derived from an EMBL/GenBank/DDBJ whole genome shotgun (WGS) entry which is preliminary data.</text>
</comment>
<name>A0AAW0LWV0_QUESU</name>
<dbReference type="Proteomes" id="UP000237347">
    <property type="component" value="Unassembled WGS sequence"/>
</dbReference>
<gene>
    <name evidence="1" type="ORF">CFP56_030627</name>
</gene>
<keyword evidence="2" id="KW-1185">Reference proteome</keyword>
<dbReference type="AlphaFoldDB" id="A0AAW0LWV0"/>
<dbReference type="EMBL" id="PKMF04000051">
    <property type="protein sequence ID" value="KAK7854886.1"/>
    <property type="molecule type" value="Genomic_DNA"/>
</dbReference>
<organism evidence="1 2">
    <name type="scientific">Quercus suber</name>
    <name type="common">Cork oak</name>
    <dbReference type="NCBI Taxonomy" id="58331"/>
    <lineage>
        <taxon>Eukaryota</taxon>
        <taxon>Viridiplantae</taxon>
        <taxon>Streptophyta</taxon>
        <taxon>Embryophyta</taxon>
        <taxon>Tracheophyta</taxon>
        <taxon>Spermatophyta</taxon>
        <taxon>Magnoliopsida</taxon>
        <taxon>eudicotyledons</taxon>
        <taxon>Gunneridae</taxon>
        <taxon>Pentapetalae</taxon>
        <taxon>rosids</taxon>
        <taxon>fabids</taxon>
        <taxon>Fagales</taxon>
        <taxon>Fagaceae</taxon>
        <taxon>Quercus</taxon>
    </lineage>
</organism>
<reference evidence="1 2" key="1">
    <citation type="journal article" date="2018" name="Sci. Data">
        <title>The draft genome sequence of cork oak.</title>
        <authorList>
            <person name="Ramos A.M."/>
            <person name="Usie A."/>
            <person name="Barbosa P."/>
            <person name="Barros P.M."/>
            <person name="Capote T."/>
            <person name="Chaves I."/>
            <person name="Simoes F."/>
            <person name="Abreu I."/>
            <person name="Carrasquinho I."/>
            <person name="Faro C."/>
            <person name="Guimaraes J.B."/>
            <person name="Mendonca D."/>
            <person name="Nobrega F."/>
            <person name="Rodrigues L."/>
            <person name="Saibo N.J.M."/>
            <person name="Varela M.C."/>
            <person name="Egas C."/>
            <person name="Matos J."/>
            <person name="Miguel C.M."/>
            <person name="Oliveira M.M."/>
            <person name="Ricardo C.P."/>
            <person name="Goncalves S."/>
        </authorList>
    </citation>
    <scope>NUCLEOTIDE SEQUENCE [LARGE SCALE GENOMIC DNA]</scope>
    <source>
        <strain evidence="2">cv. HL8</strain>
    </source>
</reference>
<protein>
    <submittedName>
        <fullName evidence="1">Uncharacterized protein</fullName>
    </submittedName>
</protein>
<proteinExistence type="predicted"/>
<sequence length="62" mass="7078">MYFLTLPSINVDALSSSFLRYRSFRHKYISWTLQNLSNFEILLRCSTSPSAEAPDFAVGISD</sequence>
<evidence type="ECO:0000313" key="1">
    <source>
        <dbReference type="EMBL" id="KAK7854886.1"/>
    </source>
</evidence>
<accession>A0AAW0LWV0</accession>